<dbReference type="PANTHER" id="PTHR12725:SF117">
    <property type="entry name" value="HALOACID DEHALOGENASE-LIKE HYDROLASE"/>
    <property type="match status" value="1"/>
</dbReference>
<proteinExistence type="predicted"/>
<dbReference type="InterPro" id="IPR036412">
    <property type="entry name" value="HAD-like_sf"/>
</dbReference>
<evidence type="ECO:0000313" key="2">
    <source>
        <dbReference type="Proteomes" id="UP000514752"/>
    </source>
</evidence>
<dbReference type="SFLD" id="SFLDS00003">
    <property type="entry name" value="Haloacid_Dehalogenase"/>
    <property type="match status" value="1"/>
</dbReference>
<dbReference type="NCBIfam" id="TIGR01509">
    <property type="entry name" value="HAD-SF-IA-v3"/>
    <property type="match status" value="1"/>
</dbReference>
<evidence type="ECO:0000313" key="1">
    <source>
        <dbReference type="EMBL" id="QMT40393.1"/>
    </source>
</evidence>
<dbReference type="Proteomes" id="UP000514752">
    <property type="component" value="Chromosome"/>
</dbReference>
<gene>
    <name evidence="1" type="ORF">H3L94_11290</name>
</gene>
<dbReference type="InterPro" id="IPR006439">
    <property type="entry name" value="HAD-SF_hydro_IA"/>
</dbReference>
<dbReference type="RefSeq" id="WP_182122063.1">
    <property type="nucleotide sequence ID" value="NZ_CP059567.1"/>
</dbReference>
<dbReference type="NCBIfam" id="TIGR01993">
    <property type="entry name" value="Pyr-5-nucltdase"/>
    <property type="match status" value="1"/>
</dbReference>
<organism evidence="1 2">
    <name type="scientific">Neisseria shayeganii</name>
    <dbReference type="NCBI Taxonomy" id="607712"/>
    <lineage>
        <taxon>Bacteria</taxon>
        <taxon>Pseudomonadati</taxon>
        <taxon>Pseudomonadota</taxon>
        <taxon>Betaproteobacteria</taxon>
        <taxon>Neisseriales</taxon>
        <taxon>Neisseriaceae</taxon>
        <taxon>Neisseria</taxon>
    </lineage>
</organism>
<dbReference type="Gene3D" id="3.40.50.1000">
    <property type="entry name" value="HAD superfamily/HAD-like"/>
    <property type="match status" value="1"/>
</dbReference>
<dbReference type="Pfam" id="PF00702">
    <property type="entry name" value="Hydrolase"/>
    <property type="match status" value="1"/>
</dbReference>
<dbReference type="AlphaFoldDB" id="A0A7D7T5L4"/>
<accession>A0A7D7T5L4</accession>
<dbReference type="EMBL" id="CP059567">
    <property type="protein sequence ID" value="QMT40393.1"/>
    <property type="molecule type" value="Genomic_DNA"/>
</dbReference>
<name>A0A7D7T5L4_9NEIS</name>
<dbReference type="KEGG" id="nsg:H3L94_11290"/>
<dbReference type="SFLD" id="SFLDG01129">
    <property type="entry name" value="C1.5:_HAD__Beta-PGM__Phosphata"/>
    <property type="match status" value="1"/>
</dbReference>
<dbReference type="SUPFAM" id="SSF56784">
    <property type="entry name" value="HAD-like"/>
    <property type="match status" value="1"/>
</dbReference>
<dbReference type="SFLD" id="SFLDG01132">
    <property type="entry name" value="C1.5.3:_5'-Nucleotidase_Like"/>
    <property type="match status" value="1"/>
</dbReference>
<sequence>MPLAEPVWLFDLDNTLHHADAGIFYRINRRMTEFMAQALGVDEAAASHLREDYWHRYGATLAGLQRHHPHISIDAFLQYSHPLPELLTVLQPMVGTAAALAALPGRKAVFSNGPSFYVRALMEAMELTHHFTALFGTDDVGYCYKPDPQAYLQVCAALDTPPQKCIMVDDSAANLHAAKALGMRTVWYGSTAAPLPFTDVVAADMAALRGCARRLAAHSQPGQSLPQSAP</sequence>
<dbReference type="Gene3D" id="1.10.150.450">
    <property type="match status" value="1"/>
</dbReference>
<protein>
    <submittedName>
        <fullName evidence="1">Pyrimidine 5'-nucleotidase</fullName>
    </submittedName>
</protein>
<dbReference type="InterPro" id="IPR023214">
    <property type="entry name" value="HAD_sf"/>
</dbReference>
<dbReference type="PANTHER" id="PTHR12725">
    <property type="entry name" value="HALOACID DEHALOGENASE-LIKE HYDROLASE"/>
    <property type="match status" value="1"/>
</dbReference>
<dbReference type="InterPro" id="IPR010237">
    <property type="entry name" value="Pyr-5-nucltdase"/>
</dbReference>
<reference evidence="1 2" key="1">
    <citation type="submission" date="2020-07" db="EMBL/GenBank/DDBJ databases">
        <title>Genomic diversity of species in the Neisseriaceae family.</title>
        <authorList>
            <person name="Vincent A.T."/>
            <person name="Bernet E."/>
            <person name="Veyrier F.J."/>
        </authorList>
    </citation>
    <scope>NUCLEOTIDE SEQUENCE [LARGE SCALE GENOMIC DNA]</scope>
    <source>
        <strain evidence="1 2">DSM 22244</strain>
    </source>
</reference>